<evidence type="ECO:0000313" key="3">
    <source>
        <dbReference type="Proteomes" id="UP001054821"/>
    </source>
</evidence>
<dbReference type="Proteomes" id="UP001054821">
    <property type="component" value="Chromosome 1"/>
</dbReference>
<name>A0AAD4ZLZ7_PRUDU</name>
<reference evidence="2 3" key="1">
    <citation type="journal article" date="2022" name="G3 (Bethesda)">
        <title>Whole-genome sequence and methylome profiling of the almond [Prunus dulcis (Mill.) D.A. Webb] cultivar 'Nonpareil'.</title>
        <authorList>
            <person name="D'Amico-Willman K.M."/>
            <person name="Ouma W.Z."/>
            <person name="Meulia T."/>
            <person name="Sideli G.M."/>
            <person name="Gradziel T.M."/>
            <person name="Fresnedo-Ramirez J."/>
        </authorList>
    </citation>
    <scope>NUCLEOTIDE SEQUENCE [LARGE SCALE GENOMIC DNA]</scope>
    <source>
        <strain evidence="2">Clone GOH B32 T37-40</strain>
    </source>
</reference>
<keyword evidence="3" id="KW-1185">Reference proteome</keyword>
<dbReference type="AlphaFoldDB" id="A0AAD4ZLZ7"/>
<evidence type="ECO:0000313" key="2">
    <source>
        <dbReference type="EMBL" id="KAI5350527.1"/>
    </source>
</evidence>
<protein>
    <submittedName>
        <fullName evidence="2">Uncharacterized protein</fullName>
    </submittedName>
</protein>
<accession>A0AAD4ZLZ7</accession>
<feature type="region of interest" description="Disordered" evidence="1">
    <location>
        <begin position="1"/>
        <end position="24"/>
    </location>
</feature>
<sequence>MAQSAMAQNHSSHDPAIEVVAPPPHASMNQQQNLIVGQPHRALPSSYSLTAPRPVLLRKAPRSAQPCTLTNPLSCPCRHTPCNGI</sequence>
<comment type="caution">
    <text evidence="2">The sequence shown here is derived from an EMBL/GenBank/DDBJ whole genome shotgun (WGS) entry which is preliminary data.</text>
</comment>
<feature type="compositionally biased region" description="Polar residues" evidence="1">
    <location>
        <begin position="1"/>
        <end position="10"/>
    </location>
</feature>
<dbReference type="EMBL" id="JAJFAZ020000001">
    <property type="protein sequence ID" value="KAI5350527.1"/>
    <property type="molecule type" value="Genomic_DNA"/>
</dbReference>
<proteinExistence type="predicted"/>
<evidence type="ECO:0000256" key="1">
    <source>
        <dbReference type="SAM" id="MobiDB-lite"/>
    </source>
</evidence>
<gene>
    <name evidence="2" type="ORF">L3X38_003418</name>
</gene>
<organism evidence="2 3">
    <name type="scientific">Prunus dulcis</name>
    <name type="common">Almond</name>
    <name type="synonym">Amygdalus dulcis</name>
    <dbReference type="NCBI Taxonomy" id="3755"/>
    <lineage>
        <taxon>Eukaryota</taxon>
        <taxon>Viridiplantae</taxon>
        <taxon>Streptophyta</taxon>
        <taxon>Embryophyta</taxon>
        <taxon>Tracheophyta</taxon>
        <taxon>Spermatophyta</taxon>
        <taxon>Magnoliopsida</taxon>
        <taxon>eudicotyledons</taxon>
        <taxon>Gunneridae</taxon>
        <taxon>Pentapetalae</taxon>
        <taxon>rosids</taxon>
        <taxon>fabids</taxon>
        <taxon>Rosales</taxon>
        <taxon>Rosaceae</taxon>
        <taxon>Amygdaloideae</taxon>
        <taxon>Amygdaleae</taxon>
        <taxon>Prunus</taxon>
    </lineage>
</organism>